<organism evidence="1 2">
    <name type="scientific">Aeribacillus alveayuensis</name>
    <dbReference type="NCBI Taxonomy" id="279215"/>
    <lineage>
        <taxon>Bacteria</taxon>
        <taxon>Bacillati</taxon>
        <taxon>Bacillota</taxon>
        <taxon>Bacilli</taxon>
        <taxon>Bacillales</taxon>
        <taxon>Bacillaceae</taxon>
        <taxon>Aeribacillus</taxon>
    </lineage>
</organism>
<evidence type="ECO:0008006" key="3">
    <source>
        <dbReference type="Google" id="ProtNLM"/>
    </source>
</evidence>
<evidence type="ECO:0000313" key="1">
    <source>
        <dbReference type="EMBL" id="MDQ0162668.1"/>
    </source>
</evidence>
<dbReference type="RefSeq" id="WP_044894907.1">
    <property type="nucleotide sequence ID" value="NZ_JAUSTR010000005.1"/>
</dbReference>
<keyword evidence="2" id="KW-1185">Reference proteome</keyword>
<protein>
    <recommendedName>
        <fullName evidence="3">YwdI</fullName>
    </recommendedName>
</protein>
<dbReference type="EMBL" id="JAUSTR010000005">
    <property type="protein sequence ID" value="MDQ0162668.1"/>
    <property type="molecule type" value="Genomic_DNA"/>
</dbReference>
<dbReference type="InterPro" id="IPR035218">
    <property type="entry name" value="DUF5327"/>
</dbReference>
<dbReference type="Pfam" id="PF17261">
    <property type="entry name" value="DUF5327"/>
    <property type="match status" value="1"/>
</dbReference>
<accession>A0ABT9VNW2</accession>
<dbReference type="Proteomes" id="UP001225646">
    <property type="component" value="Unassembled WGS sequence"/>
</dbReference>
<proteinExistence type="predicted"/>
<name>A0ABT9VNW2_9BACI</name>
<evidence type="ECO:0000313" key="2">
    <source>
        <dbReference type="Proteomes" id="UP001225646"/>
    </source>
</evidence>
<sequence length="100" mass="11631">MNIPVRNILLKIGEELEKAKMSQSREAIQSRLLVIRSLCDVVLEERKEETDFTDIQETVPQHSFTDLELEKMMGIKKPQQKMVSNYLKEDDANGESIFDF</sequence>
<comment type="caution">
    <text evidence="1">The sequence shown here is derived from an EMBL/GenBank/DDBJ whole genome shotgun (WGS) entry which is preliminary data.</text>
</comment>
<reference evidence="1 2" key="1">
    <citation type="submission" date="2023-07" db="EMBL/GenBank/DDBJ databases">
        <title>Genomic Encyclopedia of Type Strains, Phase IV (KMG-IV): sequencing the most valuable type-strain genomes for metagenomic binning, comparative biology and taxonomic classification.</title>
        <authorList>
            <person name="Goeker M."/>
        </authorList>
    </citation>
    <scope>NUCLEOTIDE SEQUENCE [LARGE SCALE GENOMIC DNA]</scope>
    <source>
        <strain evidence="1 2">DSM 19092</strain>
    </source>
</reference>
<gene>
    <name evidence="1" type="ORF">J2S06_001745</name>
</gene>